<dbReference type="Gene3D" id="1.20.120.550">
    <property type="entry name" value="Membrane associated eicosanoid/glutathione metabolism-like domain"/>
    <property type="match status" value="1"/>
</dbReference>
<dbReference type="PANTHER" id="PTHR35371">
    <property type="entry name" value="INNER MEMBRANE PROTEIN"/>
    <property type="match status" value="1"/>
</dbReference>
<evidence type="ECO:0000256" key="3">
    <source>
        <dbReference type="ARBA" id="ARBA00022989"/>
    </source>
</evidence>
<keyword evidence="2 5" id="KW-0812">Transmembrane</keyword>
<dbReference type="Pfam" id="PF01124">
    <property type="entry name" value="MAPEG"/>
    <property type="match status" value="1"/>
</dbReference>
<dbReference type="SUPFAM" id="SSF161084">
    <property type="entry name" value="MAPEG domain-like"/>
    <property type="match status" value="1"/>
</dbReference>
<evidence type="ECO:0000313" key="6">
    <source>
        <dbReference type="EMBL" id="VAW59548.1"/>
    </source>
</evidence>
<protein>
    <recommendedName>
        <fullName evidence="7">MAPEG family protein</fullName>
    </recommendedName>
</protein>
<evidence type="ECO:0000256" key="4">
    <source>
        <dbReference type="ARBA" id="ARBA00023136"/>
    </source>
</evidence>
<comment type="subcellular location">
    <subcellularLocation>
        <location evidence="1">Membrane</location>
    </subcellularLocation>
</comment>
<dbReference type="PANTHER" id="PTHR35371:SF1">
    <property type="entry name" value="BLR7753 PROTEIN"/>
    <property type="match status" value="1"/>
</dbReference>
<evidence type="ECO:0000256" key="5">
    <source>
        <dbReference type="SAM" id="Phobius"/>
    </source>
</evidence>
<dbReference type="EMBL" id="UOFH01000090">
    <property type="protein sequence ID" value="VAW59548.1"/>
    <property type="molecule type" value="Genomic_DNA"/>
</dbReference>
<evidence type="ECO:0000256" key="2">
    <source>
        <dbReference type="ARBA" id="ARBA00022692"/>
    </source>
</evidence>
<dbReference type="InterPro" id="IPR001129">
    <property type="entry name" value="Membr-assoc_MAPEG"/>
</dbReference>
<organism evidence="6">
    <name type="scientific">hydrothermal vent metagenome</name>
    <dbReference type="NCBI Taxonomy" id="652676"/>
    <lineage>
        <taxon>unclassified sequences</taxon>
        <taxon>metagenomes</taxon>
        <taxon>ecological metagenomes</taxon>
    </lineage>
</organism>
<dbReference type="AlphaFoldDB" id="A0A3B0WTX2"/>
<dbReference type="GO" id="GO:0016020">
    <property type="term" value="C:membrane"/>
    <property type="evidence" value="ECO:0007669"/>
    <property type="project" value="UniProtKB-SubCell"/>
</dbReference>
<keyword evidence="4 5" id="KW-0472">Membrane</keyword>
<sequence length="132" mass="15143">LSTEILWLCISLLFTATMWLPYIINRMIEMGLWPALYNPQPDIRPKAQWAERMMRAHENAVENLVIFAPLVILIEVTQQHSALSAFAVIFYFYARLTHFIAFTFAIPLIRVPAFVCGFAAQLILGLSLLNFL</sequence>
<gene>
    <name evidence="6" type="ORF">MNBD_GAMMA08-773</name>
</gene>
<name>A0A3B0WTX2_9ZZZZ</name>
<evidence type="ECO:0008006" key="7">
    <source>
        <dbReference type="Google" id="ProtNLM"/>
    </source>
</evidence>
<dbReference type="InterPro" id="IPR023352">
    <property type="entry name" value="MAPEG-like_dom_sf"/>
</dbReference>
<feature type="transmembrane region" description="Helical" evidence="5">
    <location>
        <begin position="83"/>
        <end position="106"/>
    </location>
</feature>
<proteinExistence type="predicted"/>
<keyword evidence="3 5" id="KW-1133">Transmembrane helix</keyword>
<feature type="non-terminal residue" evidence="6">
    <location>
        <position position="1"/>
    </location>
</feature>
<reference evidence="6" key="1">
    <citation type="submission" date="2018-06" db="EMBL/GenBank/DDBJ databases">
        <authorList>
            <person name="Zhirakovskaya E."/>
        </authorList>
    </citation>
    <scope>NUCLEOTIDE SEQUENCE</scope>
</reference>
<evidence type="ECO:0000256" key="1">
    <source>
        <dbReference type="ARBA" id="ARBA00004370"/>
    </source>
</evidence>
<feature type="transmembrane region" description="Helical" evidence="5">
    <location>
        <begin position="113"/>
        <end position="131"/>
    </location>
</feature>
<accession>A0A3B0WTX2</accession>
<feature type="transmembrane region" description="Helical" evidence="5">
    <location>
        <begin position="5"/>
        <end position="24"/>
    </location>
</feature>